<dbReference type="Proteomes" id="UP001156672">
    <property type="component" value="Unassembled WGS sequence"/>
</dbReference>
<accession>A0ABQ5X0S0</accession>
<keyword evidence="2" id="KW-1185">Reference proteome</keyword>
<evidence type="ECO:0000313" key="1">
    <source>
        <dbReference type="EMBL" id="GLQ69357.1"/>
    </source>
</evidence>
<dbReference type="EMBL" id="BSNW01000017">
    <property type="protein sequence ID" value="GLQ69357.1"/>
    <property type="molecule type" value="Genomic_DNA"/>
</dbReference>
<proteinExistence type="predicted"/>
<sequence length="162" mass="18508">MAHAGDKPATERRIHVLPVELLERVRSYQNDNSIASEVEAVRRLLSEALQARDTIDDLMKQVRAQFKKDRDFRTLARDILSGHILVKRMEIFDHDLRFVMRSGDAGKIDRQGKLQTGQADEEGNVYNWSDWPVSLGAPTKTFNQATGSWEFPTDLDDDPPPF</sequence>
<name>A0ABQ5X0S0_9PROT</name>
<evidence type="ECO:0000313" key="2">
    <source>
        <dbReference type="Proteomes" id="UP001156672"/>
    </source>
</evidence>
<comment type="caution">
    <text evidence="1">The sequence shown here is derived from an EMBL/GenBank/DDBJ whole genome shotgun (WGS) entry which is preliminary data.</text>
</comment>
<reference evidence="2" key="1">
    <citation type="journal article" date="2019" name="Int. J. Syst. Evol. Microbiol.">
        <title>The Global Catalogue of Microorganisms (GCM) 10K type strain sequencing project: providing services to taxonomists for standard genome sequencing and annotation.</title>
        <authorList>
            <consortium name="The Broad Institute Genomics Platform"/>
            <consortium name="The Broad Institute Genome Sequencing Center for Infectious Disease"/>
            <person name="Wu L."/>
            <person name="Ma J."/>
        </authorList>
    </citation>
    <scope>NUCLEOTIDE SEQUENCE [LARGE SCALE GENOMIC DNA]</scope>
    <source>
        <strain evidence="2">NBRC 3250</strain>
    </source>
</reference>
<protein>
    <submittedName>
        <fullName evidence="1">Uncharacterized protein</fullName>
    </submittedName>
</protein>
<gene>
    <name evidence="1" type="ORF">GCM10007866_18080</name>
</gene>
<organism evidence="1 2">
    <name type="scientific">Gluconobacter albidus</name>
    <dbReference type="NCBI Taxonomy" id="318683"/>
    <lineage>
        <taxon>Bacteria</taxon>
        <taxon>Pseudomonadati</taxon>
        <taxon>Pseudomonadota</taxon>
        <taxon>Alphaproteobacteria</taxon>
        <taxon>Acetobacterales</taxon>
        <taxon>Acetobacteraceae</taxon>
        <taxon>Gluconobacter</taxon>
    </lineage>
</organism>